<name>A0A158HP71_CABSO</name>
<protein>
    <submittedName>
        <fullName evidence="1">Uncharacterized protein</fullName>
    </submittedName>
</protein>
<dbReference type="Proteomes" id="UP000054893">
    <property type="component" value="Unassembled WGS sequence"/>
</dbReference>
<proteinExistence type="predicted"/>
<evidence type="ECO:0000313" key="1">
    <source>
        <dbReference type="EMBL" id="SAL46188.1"/>
    </source>
</evidence>
<gene>
    <name evidence="1" type="ORF">AWB64_04871</name>
</gene>
<evidence type="ECO:0000313" key="2">
    <source>
        <dbReference type="Proteomes" id="UP000054893"/>
    </source>
</evidence>
<organism evidence="1 2">
    <name type="scientific">Caballeronia sordidicola</name>
    <name type="common">Burkholderia sordidicola</name>
    <dbReference type="NCBI Taxonomy" id="196367"/>
    <lineage>
        <taxon>Bacteria</taxon>
        <taxon>Pseudomonadati</taxon>
        <taxon>Pseudomonadota</taxon>
        <taxon>Betaproteobacteria</taxon>
        <taxon>Burkholderiales</taxon>
        <taxon>Burkholderiaceae</taxon>
        <taxon>Caballeronia</taxon>
    </lineage>
</organism>
<dbReference type="AlphaFoldDB" id="A0A158HP71"/>
<accession>A0A158HP71</accession>
<reference evidence="1 2" key="1">
    <citation type="submission" date="2016-01" db="EMBL/GenBank/DDBJ databases">
        <authorList>
            <person name="Oliw E.H."/>
        </authorList>
    </citation>
    <scope>NUCLEOTIDE SEQUENCE [LARGE SCALE GENOMIC DNA]</scope>
    <source>
        <strain evidence="1">LMG 22029</strain>
    </source>
</reference>
<dbReference type="EMBL" id="FCOC02000019">
    <property type="protein sequence ID" value="SAL46188.1"/>
    <property type="molecule type" value="Genomic_DNA"/>
</dbReference>
<sequence>MSHAATMKGLKLTIGGLSTCWMHWTWRLTSRWRSMSRRQLHYRRLICESEISSSNPSVLFGA</sequence>